<dbReference type="RefSeq" id="WP_106747648.1">
    <property type="nucleotide sequence ID" value="NZ_CP027668.1"/>
</dbReference>
<keyword evidence="3" id="KW-1185">Reference proteome</keyword>
<gene>
    <name evidence="2" type="ORF">C6569_04120</name>
</gene>
<feature type="transmembrane region" description="Helical" evidence="1">
    <location>
        <begin position="122"/>
        <end position="140"/>
    </location>
</feature>
<feature type="transmembrane region" description="Helical" evidence="1">
    <location>
        <begin position="96"/>
        <end position="116"/>
    </location>
</feature>
<sequence>MSATKLRTASDAPIQADAEERSIDWSRIYRIFMRALAVLVIGRGLMQWMVICGGPNAEGIGFEDLPPGMQASIVFFAVIELVAGVGLWLTSAWGGVVWILATAIAIGIDLAMIGGMQGWVQIAARSLPATIADAVLLLFYTGAAMMAARQADDAFTE</sequence>
<name>A0A2S0N845_9HYPH</name>
<dbReference type="AlphaFoldDB" id="A0A2S0N845"/>
<evidence type="ECO:0000256" key="1">
    <source>
        <dbReference type="SAM" id="Phobius"/>
    </source>
</evidence>
<dbReference type="InterPro" id="IPR046161">
    <property type="entry name" value="DUF6163"/>
</dbReference>
<keyword evidence="1" id="KW-0812">Transmembrane</keyword>
<evidence type="ECO:0000313" key="3">
    <source>
        <dbReference type="Proteomes" id="UP000237889"/>
    </source>
</evidence>
<feature type="transmembrane region" description="Helical" evidence="1">
    <location>
        <begin position="71"/>
        <end position="89"/>
    </location>
</feature>
<feature type="transmembrane region" description="Helical" evidence="1">
    <location>
        <begin position="31"/>
        <end position="51"/>
    </location>
</feature>
<evidence type="ECO:0000313" key="2">
    <source>
        <dbReference type="EMBL" id="AVO44318.1"/>
    </source>
</evidence>
<accession>A0A2S0N845</accession>
<organism evidence="2 3">
    <name type="scientific">Phreatobacter cathodiphilus</name>
    <dbReference type="NCBI Taxonomy" id="1868589"/>
    <lineage>
        <taxon>Bacteria</taxon>
        <taxon>Pseudomonadati</taxon>
        <taxon>Pseudomonadota</taxon>
        <taxon>Alphaproteobacteria</taxon>
        <taxon>Hyphomicrobiales</taxon>
        <taxon>Phreatobacteraceae</taxon>
        <taxon>Phreatobacter</taxon>
    </lineage>
</organism>
<evidence type="ECO:0008006" key="4">
    <source>
        <dbReference type="Google" id="ProtNLM"/>
    </source>
</evidence>
<dbReference type="OrthoDB" id="7843623at2"/>
<dbReference type="Proteomes" id="UP000237889">
    <property type="component" value="Chromosome"/>
</dbReference>
<protein>
    <recommendedName>
        <fullName evidence="4">DoxX family protein</fullName>
    </recommendedName>
</protein>
<dbReference type="KEGG" id="phr:C6569_04120"/>
<reference evidence="2 3" key="1">
    <citation type="submission" date="2018-03" db="EMBL/GenBank/DDBJ databases">
        <title>Genome sequencing of Phreatobacter sp.</title>
        <authorList>
            <person name="Kim S.-J."/>
            <person name="Heo J."/>
            <person name="Kwon S.-W."/>
        </authorList>
    </citation>
    <scope>NUCLEOTIDE SEQUENCE [LARGE SCALE GENOMIC DNA]</scope>
    <source>
        <strain evidence="2 3">S-12</strain>
    </source>
</reference>
<keyword evidence="1" id="KW-0472">Membrane</keyword>
<keyword evidence="1" id="KW-1133">Transmembrane helix</keyword>
<proteinExistence type="predicted"/>
<dbReference type="EMBL" id="CP027668">
    <property type="protein sequence ID" value="AVO44318.1"/>
    <property type="molecule type" value="Genomic_DNA"/>
</dbReference>
<dbReference type="Pfam" id="PF19660">
    <property type="entry name" value="DUF6163"/>
    <property type="match status" value="1"/>
</dbReference>